<name>A0A1B6MUG9_9HEMI</name>
<feature type="non-terminal residue" evidence="3">
    <location>
        <position position="209"/>
    </location>
</feature>
<feature type="signal peptide" evidence="2">
    <location>
        <begin position="1"/>
        <end position="21"/>
    </location>
</feature>
<dbReference type="EMBL" id="GEBQ01000420">
    <property type="protein sequence ID" value="JAT39557.1"/>
    <property type="molecule type" value="Transcribed_RNA"/>
</dbReference>
<sequence length="209" mass="22811">AVLLLLAVLLAVLVKMPSSKLQVIALSKPSKIPVKAAPSKSSHKTTEVVWPKRRVESTKKSLGKGKEKPPEAMVIKFNEPEDISPKWSKDKLSRESRGCTPEDKSKMSPPKSELQPKRSPVVSGEYNSISKTICDKVTTLSDRVPSVPAASNRKTKPCEGSDPMSRTVNRMIPVLGKRVSANCVSCERSERVSEIVSTVPIEVSNPQVL</sequence>
<feature type="region of interest" description="Disordered" evidence="1">
    <location>
        <begin position="144"/>
        <end position="165"/>
    </location>
</feature>
<feature type="non-terminal residue" evidence="3">
    <location>
        <position position="1"/>
    </location>
</feature>
<reference evidence="3" key="1">
    <citation type="submission" date="2015-11" db="EMBL/GenBank/DDBJ databases">
        <title>De novo transcriptome assembly of four potential Pierce s Disease insect vectors from Arizona vineyards.</title>
        <authorList>
            <person name="Tassone E.E."/>
        </authorList>
    </citation>
    <scope>NUCLEOTIDE SEQUENCE</scope>
</reference>
<evidence type="ECO:0000256" key="2">
    <source>
        <dbReference type="SAM" id="SignalP"/>
    </source>
</evidence>
<proteinExistence type="predicted"/>
<accession>A0A1B6MUG9</accession>
<gene>
    <name evidence="3" type="ORF">g.53456</name>
</gene>
<protein>
    <submittedName>
        <fullName evidence="3">Uncharacterized protein</fullName>
    </submittedName>
</protein>
<feature type="chain" id="PRO_5008588525" evidence="2">
    <location>
        <begin position="22"/>
        <end position="209"/>
    </location>
</feature>
<evidence type="ECO:0000313" key="3">
    <source>
        <dbReference type="EMBL" id="JAT39557.1"/>
    </source>
</evidence>
<organism evidence="3">
    <name type="scientific">Graphocephala atropunctata</name>
    <dbReference type="NCBI Taxonomy" id="36148"/>
    <lineage>
        <taxon>Eukaryota</taxon>
        <taxon>Metazoa</taxon>
        <taxon>Ecdysozoa</taxon>
        <taxon>Arthropoda</taxon>
        <taxon>Hexapoda</taxon>
        <taxon>Insecta</taxon>
        <taxon>Pterygota</taxon>
        <taxon>Neoptera</taxon>
        <taxon>Paraneoptera</taxon>
        <taxon>Hemiptera</taxon>
        <taxon>Auchenorrhyncha</taxon>
        <taxon>Membracoidea</taxon>
        <taxon>Cicadellidae</taxon>
        <taxon>Cicadellinae</taxon>
        <taxon>Cicadellini</taxon>
        <taxon>Graphocephala</taxon>
    </lineage>
</organism>
<feature type="compositionally biased region" description="Basic and acidic residues" evidence="1">
    <location>
        <begin position="53"/>
        <end position="70"/>
    </location>
</feature>
<keyword evidence="2" id="KW-0732">Signal</keyword>
<feature type="region of interest" description="Disordered" evidence="1">
    <location>
        <begin position="34"/>
        <end position="125"/>
    </location>
</feature>
<evidence type="ECO:0000256" key="1">
    <source>
        <dbReference type="SAM" id="MobiDB-lite"/>
    </source>
</evidence>
<feature type="compositionally biased region" description="Basic and acidic residues" evidence="1">
    <location>
        <begin position="83"/>
        <end position="106"/>
    </location>
</feature>
<dbReference type="AlphaFoldDB" id="A0A1B6MUG9"/>